<name>A0A1R0KT39_9PSEU</name>
<dbReference type="AlphaFoldDB" id="A0A1R0KT39"/>
<accession>A0A1R0KT39</accession>
<dbReference type="Proteomes" id="UP000187486">
    <property type="component" value="Unassembled WGS sequence"/>
</dbReference>
<evidence type="ECO:0008006" key="4">
    <source>
        <dbReference type="Google" id="ProtNLM"/>
    </source>
</evidence>
<dbReference type="OrthoDB" id="3698025at2"/>
<evidence type="ECO:0000313" key="2">
    <source>
        <dbReference type="EMBL" id="OLZ51116.1"/>
    </source>
</evidence>
<organism evidence="2 3">
    <name type="scientific">Amycolatopsis coloradensis</name>
    <dbReference type="NCBI Taxonomy" id="76021"/>
    <lineage>
        <taxon>Bacteria</taxon>
        <taxon>Bacillati</taxon>
        <taxon>Actinomycetota</taxon>
        <taxon>Actinomycetes</taxon>
        <taxon>Pseudonocardiales</taxon>
        <taxon>Pseudonocardiaceae</taxon>
        <taxon>Amycolatopsis</taxon>
    </lineage>
</organism>
<evidence type="ECO:0000256" key="1">
    <source>
        <dbReference type="SAM" id="SignalP"/>
    </source>
</evidence>
<dbReference type="RefSeq" id="WP_076162203.1">
    <property type="nucleotide sequence ID" value="NZ_JBEZVB010000035.1"/>
</dbReference>
<keyword evidence="1" id="KW-0732">Signal</keyword>
<reference evidence="2 3" key="1">
    <citation type="submission" date="2016-01" db="EMBL/GenBank/DDBJ databases">
        <title>Amycolatopsis coloradensis genome sequencing and assembly.</title>
        <authorList>
            <person name="Mayilraj S."/>
        </authorList>
    </citation>
    <scope>NUCLEOTIDE SEQUENCE [LARGE SCALE GENOMIC DNA]</scope>
    <source>
        <strain evidence="2 3">DSM 44225</strain>
    </source>
</reference>
<gene>
    <name evidence="2" type="ORF">BS329_17910</name>
</gene>
<keyword evidence="3" id="KW-1185">Reference proteome</keyword>
<comment type="caution">
    <text evidence="2">The sequence shown here is derived from an EMBL/GenBank/DDBJ whole genome shotgun (WGS) entry which is preliminary data.</text>
</comment>
<dbReference type="EMBL" id="MQUQ01000009">
    <property type="protein sequence ID" value="OLZ51116.1"/>
    <property type="molecule type" value="Genomic_DNA"/>
</dbReference>
<sequence>MRKLLASGFTIFAVLGIGISAQTTASATTQTTRWLCGADTVDVRYSAGGAPTGRIVYYGQTVEHDSGAGTWWHITSPYNGYVLGQYFC</sequence>
<evidence type="ECO:0000313" key="3">
    <source>
        <dbReference type="Proteomes" id="UP000187486"/>
    </source>
</evidence>
<proteinExistence type="predicted"/>
<protein>
    <recommendedName>
        <fullName evidence="4">SH3b domain-containing protein</fullName>
    </recommendedName>
</protein>
<feature type="signal peptide" evidence="1">
    <location>
        <begin position="1"/>
        <end position="25"/>
    </location>
</feature>
<feature type="chain" id="PRO_5039157199" description="SH3b domain-containing protein" evidence="1">
    <location>
        <begin position="26"/>
        <end position="88"/>
    </location>
</feature>